<name>A0A9W4U673_9PLEO</name>
<evidence type="ECO:0000256" key="1">
    <source>
        <dbReference type="SAM" id="SignalP"/>
    </source>
</evidence>
<sequence length="569" mass="62689">MLFLSYPTFATLFLAASTQATPFPQSKDPPKCQLDPFAPSSWAASGGEKLLRNWLDKNGPVNWLQELSKDVLGSNTNAIDCAHISSTSCSAPQGPAQCDKYSYHFVRTMAAQINSAFRSIHDNLENQVIKDSLKVDTIISEFDLLKPPKGSDTALTLKNIALGPTAMSALFGMIPGGGGAVAAGLLSLIGGTFGAVSDNLEEEETEIPEYQDLASVMNDRLGRFFGSTQQKLEKTLLAIFGALPENGSNDDLVREMVGRMSGLGVKGLNKDAKSPVSELLKGGHWLSPVYKSQVDTGIKKGFKNIQRGLIGNLLAAMHVYVEQELPAWNEGLVQPCTALGTLRDGNSCLVIKHRPWGGAKDGVDAKPLDEKYLQLMGDYGLKGDELHKMIKNVRDCNNGKTDNSQIITDGSYPACYFGMNFAKRVHPKDHDFHMSIFTAEYPCISYYRDQEGVPGWITDDRVHCHDEVPVWGPCTVKLEELSYWSESGLTRYRLGLVGEGVDMATICPYVHDGRKCMWGSNRQCYHNDKLDKMVLDINFAKGSAGHDSYQYCRKELTENFARNNRCEIV</sequence>
<evidence type="ECO:0000313" key="2">
    <source>
        <dbReference type="EMBL" id="CAI6310524.1"/>
    </source>
</evidence>
<feature type="chain" id="PRO_5040760075" evidence="1">
    <location>
        <begin position="21"/>
        <end position="569"/>
    </location>
</feature>
<comment type="caution">
    <text evidence="2">The sequence shown here is derived from an EMBL/GenBank/DDBJ whole genome shotgun (WGS) entry which is preliminary data.</text>
</comment>
<dbReference type="OrthoDB" id="5414598at2759"/>
<dbReference type="AlphaFoldDB" id="A0A9W4U673"/>
<dbReference type="Proteomes" id="UP001152607">
    <property type="component" value="Unassembled WGS sequence"/>
</dbReference>
<protein>
    <submittedName>
        <fullName evidence="2">Uncharacterized protein</fullName>
    </submittedName>
</protein>
<dbReference type="EMBL" id="CAOQHR010000002">
    <property type="protein sequence ID" value="CAI6310524.1"/>
    <property type="molecule type" value="Genomic_DNA"/>
</dbReference>
<evidence type="ECO:0000313" key="3">
    <source>
        <dbReference type="Proteomes" id="UP001152607"/>
    </source>
</evidence>
<gene>
    <name evidence="2" type="ORF">PDIGIT_LOCUS3197</name>
</gene>
<organism evidence="2 3">
    <name type="scientific">Periconia digitata</name>
    <dbReference type="NCBI Taxonomy" id="1303443"/>
    <lineage>
        <taxon>Eukaryota</taxon>
        <taxon>Fungi</taxon>
        <taxon>Dikarya</taxon>
        <taxon>Ascomycota</taxon>
        <taxon>Pezizomycotina</taxon>
        <taxon>Dothideomycetes</taxon>
        <taxon>Pleosporomycetidae</taxon>
        <taxon>Pleosporales</taxon>
        <taxon>Massarineae</taxon>
        <taxon>Periconiaceae</taxon>
        <taxon>Periconia</taxon>
    </lineage>
</organism>
<accession>A0A9W4U673</accession>
<reference evidence="2" key="1">
    <citation type="submission" date="2023-01" db="EMBL/GenBank/DDBJ databases">
        <authorList>
            <person name="Van Ghelder C."/>
            <person name="Rancurel C."/>
        </authorList>
    </citation>
    <scope>NUCLEOTIDE SEQUENCE</scope>
    <source>
        <strain evidence="2">CNCM I-4278</strain>
    </source>
</reference>
<feature type="signal peptide" evidence="1">
    <location>
        <begin position="1"/>
        <end position="20"/>
    </location>
</feature>
<keyword evidence="3" id="KW-1185">Reference proteome</keyword>
<keyword evidence="1" id="KW-0732">Signal</keyword>
<proteinExistence type="predicted"/>